<dbReference type="InterPro" id="IPR052189">
    <property type="entry name" value="L-asp_N-monooxygenase_NS-form"/>
</dbReference>
<evidence type="ECO:0000259" key="1">
    <source>
        <dbReference type="Pfam" id="PF13454"/>
    </source>
</evidence>
<accession>A0A0R0DEF6</accession>
<reference evidence="2 3" key="1">
    <citation type="submission" date="2015-05" db="EMBL/GenBank/DDBJ databases">
        <title>Genome sequencing and analysis of members of genus Stenotrophomonas.</title>
        <authorList>
            <person name="Patil P.P."/>
            <person name="Midha S."/>
            <person name="Patil P.B."/>
        </authorList>
    </citation>
    <scope>NUCLEOTIDE SEQUENCE [LARGE SCALE GENOMIC DNA]</scope>
    <source>
        <strain evidence="2 3">DSM 21508</strain>
    </source>
</reference>
<protein>
    <submittedName>
        <fullName evidence="2">Pyridine nucleotide-disulfide oxidoreductase</fullName>
    </submittedName>
</protein>
<dbReference type="Gene3D" id="3.50.50.60">
    <property type="entry name" value="FAD/NAD(P)-binding domain"/>
    <property type="match status" value="1"/>
</dbReference>
<dbReference type="Proteomes" id="UP000051386">
    <property type="component" value="Unassembled WGS sequence"/>
</dbReference>
<dbReference type="AlphaFoldDB" id="A0A0R0DEF6"/>
<proteinExistence type="predicted"/>
<comment type="caution">
    <text evidence="2">The sequence shown here is derived from an EMBL/GenBank/DDBJ whole genome shotgun (WGS) entry which is preliminary data.</text>
</comment>
<dbReference type="PRINTS" id="PR00368">
    <property type="entry name" value="FADPNR"/>
</dbReference>
<organism evidence="2 3">
    <name type="scientific">Stenotrophomonas chelatiphaga</name>
    <dbReference type="NCBI Taxonomy" id="517011"/>
    <lineage>
        <taxon>Bacteria</taxon>
        <taxon>Pseudomonadati</taxon>
        <taxon>Pseudomonadota</taxon>
        <taxon>Gammaproteobacteria</taxon>
        <taxon>Lysobacterales</taxon>
        <taxon>Lysobacteraceae</taxon>
        <taxon>Stenotrophomonas</taxon>
    </lineage>
</organism>
<dbReference type="SUPFAM" id="SSF51905">
    <property type="entry name" value="FAD/NAD(P)-binding domain"/>
    <property type="match status" value="1"/>
</dbReference>
<evidence type="ECO:0000313" key="3">
    <source>
        <dbReference type="Proteomes" id="UP000051386"/>
    </source>
</evidence>
<feature type="domain" description="FAD-dependent urate hydroxylase HpyO/Asp monooxygenase CreE-like FAD/NAD(P)-binding" evidence="1">
    <location>
        <begin position="13"/>
        <end position="164"/>
    </location>
</feature>
<dbReference type="RefSeq" id="WP_057507113.1">
    <property type="nucleotide sequence ID" value="NZ_LDJK01000007.1"/>
</dbReference>
<dbReference type="InterPro" id="IPR038732">
    <property type="entry name" value="HpyO/CreE_NAD-binding"/>
</dbReference>
<gene>
    <name evidence="2" type="ORF">ABB28_02575</name>
</gene>
<dbReference type="Pfam" id="PF13454">
    <property type="entry name" value="NAD_binding_9"/>
    <property type="match status" value="1"/>
</dbReference>
<dbReference type="PATRIC" id="fig|517011.3.peg.2870"/>
<sequence length="466" mass="50081">MNDTATPHRIDLAIIGGGAAGALTALHLLRHAKAPLQVQLFEPASTLAEGIAYATPAPQHLLNVPAGRMSALPDQPTDFTDHLRQVDAFPQDDDASLAGRFVPRRHYAAYLRQRLAEAGEGSPVQLQVVPQAVLSLRRHAGAARLELTDGTVVDAGHVVLACGNSVRPIPLAGADALPHHCIAEAWDYDGVRLLAGEQAIGIIGSGLSMVDSVVALFAAGQSGVLHVFSRHALMPLPHAHGAPASYDPQPLLAMPLRTRLRTLRRHAREAAAQGIPWQSVMERIRPLGKALWQTLDDADQRRFLRHGVRHWDVHRHRIAEEVHVQLRDALADGRLQLHRVRLQGVVETESGLRLSALSHGAAVQWDLGALVNATGVETRAEGLRNPLLRQLLAEGIARPGPHGLGLDSQAAGDRLIDADGNADDAIGVLGSLRIGTLWESLAVPELRQQAEDAARHAVRELEAAMP</sequence>
<dbReference type="PANTHER" id="PTHR40254">
    <property type="entry name" value="BLR0577 PROTEIN"/>
    <property type="match status" value="1"/>
</dbReference>
<dbReference type="PANTHER" id="PTHR40254:SF1">
    <property type="entry name" value="BLR0577 PROTEIN"/>
    <property type="match status" value="1"/>
</dbReference>
<evidence type="ECO:0000313" key="2">
    <source>
        <dbReference type="EMBL" id="KRG76698.1"/>
    </source>
</evidence>
<dbReference type="EMBL" id="LDJK01000007">
    <property type="protein sequence ID" value="KRG76698.1"/>
    <property type="molecule type" value="Genomic_DNA"/>
</dbReference>
<dbReference type="InterPro" id="IPR036188">
    <property type="entry name" value="FAD/NAD-bd_sf"/>
</dbReference>
<name>A0A0R0DEF6_9GAMM</name>
<keyword evidence="3" id="KW-1185">Reference proteome</keyword>